<dbReference type="GO" id="GO:0005543">
    <property type="term" value="F:phospholipid binding"/>
    <property type="evidence" value="ECO:0007669"/>
    <property type="project" value="TreeGrafter"/>
</dbReference>
<dbReference type="PANTHER" id="PTHR12276:SF95">
    <property type="entry name" value="ENTH_VHS FAMILY PROTEIN"/>
    <property type="match status" value="1"/>
</dbReference>
<dbReference type="GO" id="GO:0030276">
    <property type="term" value="F:clathrin binding"/>
    <property type="evidence" value="ECO:0007669"/>
    <property type="project" value="TreeGrafter"/>
</dbReference>
<dbReference type="AlphaFoldDB" id="A0AA39A4J4"/>
<reference evidence="6 7" key="1">
    <citation type="journal article" date="2023" name="BMC Biotechnol.">
        <title>Vitis rotundifolia cv Carlos genome sequencing.</title>
        <authorList>
            <person name="Huff M."/>
            <person name="Hulse-Kemp A."/>
            <person name="Scheffler B."/>
            <person name="Youngblood R."/>
            <person name="Simpson S."/>
            <person name="Babiker E."/>
            <person name="Staton M."/>
        </authorList>
    </citation>
    <scope>NUCLEOTIDE SEQUENCE [LARGE SCALE GENOMIC DNA]</scope>
    <source>
        <tissue evidence="6">Leaf</tissue>
    </source>
</reference>
<proteinExistence type="predicted"/>
<name>A0AA39A4J4_VITRO</name>
<dbReference type="SMART" id="SM00273">
    <property type="entry name" value="ENTH"/>
    <property type="match status" value="1"/>
</dbReference>
<gene>
    <name evidence="6" type="ORF">PVL29_006173</name>
</gene>
<keyword evidence="4" id="KW-0968">Cytoplasmic vesicle</keyword>
<dbReference type="Proteomes" id="UP001168098">
    <property type="component" value="Unassembled WGS sequence"/>
</dbReference>
<organism evidence="6 7">
    <name type="scientific">Vitis rotundifolia</name>
    <name type="common">Muscadine grape</name>
    <dbReference type="NCBI Taxonomy" id="103349"/>
    <lineage>
        <taxon>Eukaryota</taxon>
        <taxon>Viridiplantae</taxon>
        <taxon>Streptophyta</taxon>
        <taxon>Embryophyta</taxon>
        <taxon>Tracheophyta</taxon>
        <taxon>Spermatophyta</taxon>
        <taxon>Magnoliopsida</taxon>
        <taxon>eudicotyledons</taxon>
        <taxon>Gunneridae</taxon>
        <taxon>Pentapetalae</taxon>
        <taxon>rosids</taxon>
        <taxon>Vitales</taxon>
        <taxon>Vitaceae</taxon>
        <taxon>Viteae</taxon>
        <taxon>Vitis</taxon>
    </lineage>
</organism>
<evidence type="ECO:0000256" key="1">
    <source>
        <dbReference type="ARBA" id="ARBA00004132"/>
    </source>
</evidence>
<comment type="caution">
    <text evidence="6">The sequence shown here is derived from an EMBL/GenBank/DDBJ whole genome shotgun (WGS) entry which is preliminary data.</text>
</comment>
<dbReference type="Pfam" id="PF01417">
    <property type="entry name" value="ENTH"/>
    <property type="match status" value="1"/>
</dbReference>
<dbReference type="GO" id="GO:0005794">
    <property type="term" value="C:Golgi apparatus"/>
    <property type="evidence" value="ECO:0007669"/>
    <property type="project" value="UniProtKB-SubCell"/>
</dbReference>
<accession>A0AA39A4J4</accession>
<dbReference type="CDD" id="cd03571">
    <property type="entry name" value="ENTH"/>
    <property type="match status" value="1"/>
</dbReference>
<dbReference type="GO" id="GO:0006897">
    <property type="term" value="P:endocytosis"/>
    <property type="evidence" value="ECO:0007669"/>
    <property type="project" value="TreeGrafter"/>
</dbReference>
<comment type="subcellular location">
    <subcellularLocation>
        <location evidence="1">Cytoplasmic vesicle</location>
        <location evidence="1">Clathrin-coated vesicle</location>
    </subcellularLocation>
    <subcellularLocation>
        <location evidence="2">Golgi apparatus</location>
    </subcellularLocation>
</comment>
<dbReference type="InterPro" id="IPR013809">
    <property type="entry name" value="ENTH"/>
</dbReference>
<dbReference type="SUPFAM" id="SSF48464">
    <property type="entry name" value="ENTH/VHS domain"/>
    <property type="match status" value="1"/>
</dbReference>
<dbReference type="GO" id="GO:0030125">
    <property type="term" value="C:clathrin vesicle coat"/>
    <property type="evidence" value="ECO:0007669"/>
    <property type="project" value="TreeGrafter"/>
</dbReference>
<dbReference type="Gene3D" id="1.25.40.90">
    <property type="match status" value="1"/>
</dbReference>
<evidence type="ECO:0000259" key="5">
    <source>
        <dbReference type="PROSITE" id="PS50942"/>
    </source>
</evidence>
<sequence length="325" mass="36684">MGTLFINQIKRQAASFIQEKYRTARLALTDITPAELLAEEATNCDPIGPDAKTMTIIAEASFDIDDFWRIVDVLHKSKRRLFTIDWKQWRQSYKTLVLLDFLLTHGPEDFAEEFQCDSDVIEELGTFRYVDEKGFDWGILMQKKSENIIDLLRGGETLKEARFKALKITKEIQGFGNYMASPSSSSSSGSSRTSSFGSYSTSSSAWNDIEHELNKYERQSPTKDALGSYAHGGIYEDGKPTTFQQTNENFEAAHLWDCTSIQETGSLLDSEGEEDAKKDGFISGICSKFVGISPSRTNSEKATLRNYSDVGRVTKKKFHRQFSVQ</sequence>
<protein>
    <recommendedName>
        <fullName evidence="5">ENTH domain-containing protein</fullName>
    </recommendedName>
</protein>
<dbReference type="PROSITE" id="PS50942">
    <property type="entry name" value="ENTH"/>
    <property type="match status" value="1"/>
</dbReference>
<dbReference type="GO" id="GO:0005768">
    <property type="term" value="C:endosome"/>
    <property type="evidence" value="ECO:0007669"/>
    <property type="project" value="TreeGrafter"/>
</dbReference>
<dbReference type="GO" id="GO:0005886">
    <property type="term" value="C:plasma membrane"/>
    <property type="evidence" value="ECO:0007669"/>
    <property type="project" value="TreeGrafter"/>
</dbReference>
<keyword evidence="7" id="KW-1185">Reference proteome</keyword>
<evidence type="ECO:0000313" key="7">
    <source>
        <dbReference type="Proteomes" id="UP001168098"/>
    </source>
</evidence>
<evidence type="ECO:0000313" key="6">
    <source>
        <dbReference type="EMBL" id="KAJ9700726.1"/>
    </source>
</evidence>
<dbReference type="PANTHER" id="PTHR12276">
    <property type="entry name" value="EPSIN/ENT-RELATED"/>
    <property type="match status" value="1"/>
</dbReference>
<evidence type="ECO:0000256" key="3">
    <source>
        <dbReference type="ARBA" id="ARBA00023034"/>
    </source>
</evidence>
<evidence type="ECO:0000256" key="2">
    <source>
        <dbReference type="ARBA" id="ARBA00004555"/>
    </source>
</evidence>
<dbReference type="EMBL" id="JARBHA010000005">
    <property type="protein sequence ID" value="KAJ9700726.1"/>
    <property type="molecule type" value="Genomic_DNA"/>
</dbReference>
<keyword evidence="3" id="KW-0333">Golgi apparatus</keyword>
<feature type="domain" description="ENTH" evidence="5">
    <location>
        <begin position="26"/>
        <end position="162"/>
    </location>
</feature>
<evidence type="ECO:0000256" key="4">
    <source>
        <dbReference type="ARBA" id="ARBA00023329"/>
    </source>
</evidence>
<dbReference type="InterPro" id="IPR008942">
    <property type="entry name" value="ENTH_VHS"/>
</dbReference>